<dbReference type="KEGG" id="pcea:J3359_10060"/>
<reference evidence="3 4" key="1">
    <citation type="submission" date="2021-03" db="EMBL/GenBank/DDBJ databases">
        <title>Complete genome of Polaribacter_sp.SM13.</title>
        <authorList>
            <person name="Jeong S.W."/>
            <person name="Bae J.W."/>
        </authorList>
    </citation>
    <scope>NUCLEOTIDE SEQUENCE [LARGE SCALE GENOMIC DNA]</scope>
    <source>
        <strain evidence="3 4">SM13</strain>
    </source>
</reference>
<dbReference type="EMBL" id="CP071869">
    <property type="protein sequence ID" value="QTE21196.1"/>
    <property type="molecule type" value="Genomic_DNA"/>
</dbReference>
<dbReference type="AlphaFoldDB" id="A0A975H599"/>
<dbReference type="RefSeq" id="WP_208076769.1">
    <property type="nucleotide sequence ID" value="NZ_CP071869.1"/>
</dbReference>
<dbReference type="Proteomes" id="UP000663920">
    <property type="component" value="Chromosome"/>
</dbReference>
<dbReference type="EMBL" id="CP071869">
    <property type="protein sequence ID" value="QTE21187.1"/>
    <property type="molecule type" value="Genomic_DNA"/>
</dbReference>
<protein>
    <submittedName>
        <fullName evidence="3">Uncharacterized protein</fullName>
    </submittedName>
</protein>
<evidence type="ECO:0000313" key="3">
    <source>
        <dbReference type="EMBL" id="QTE21196.1"/>
    </source>
</evidence>
<sequence>MGTTTVIICITFLVVLLAYWIMPVEKMKAVNKELKSLLQILPVSQIIKSYKGTKTNSITDDEP</sequence>
<dbReference type="KEGG" id="pcea:J3359_10105"/>
<keyword evidence="4" id="KW-1185">Reference proteome</keyword>
<keyword evidence="1" id="KW-0812">Transmembrane</keyword>
<organism evidence="3 4">
    <name type="scientific">Polaribacter cellanae</name>
    <dbReference type="NCBI Taxonomy" id="2818493"/>
    <lineage>
        <taxon>Bacteria</taxon>
        <taxon>Pseudomonadati</taxon>
        <taxon>Bacteroidota</taxon>
        <taxon>Flavobacteriia</taxon>
        <taxon>Flavobacteriales</taxon>
        <taxon>Flavobacteriaceae</taxon>
    </lineage>
</organism>
<keyword evidence="1" id="KW-1133">Transmembrane helix</keyword>
<evidence type="ECO:0000313" key="4">
    <source>
        <dbReference type="Proteomes" id="UP000663920"/>
    </source>
</evidence>
<evidence type="ECO:0000256" key="1">
    <source>
        <dbReference type="SAM" id="Phobius"/>
    </source>
</evidence>
<keyword evidence="1" id="KW-0472">Membrane</keyword>
<feature type="transmembrane region" description="Helical" evidence="1">
    <location>
        <begin position="6"/>
        <end position="22"/>
    </location>
</feature>
<name>A0A975H599_9FLAO</name>
<gene>
    <name evidence="2" type="ORF">J3359_10060</name>
    <name evidence="3" type="ORF">J3359_10105</name>
</gene>
<proteinExistence type="predicted"/>
<accession>A0A975H599</accession>
<evidence type="ECO:0000313" key="2">
    <source>
        <dbReference type="EMBL" id="QTE21187.1"/>
    </source>
</evidence>